<evidence type="ECO:0000256" key="1">
    <source>
        <dbReference type="SAM" id="MobiDB-lite"/>
    </source>
</evidence>
<sequence length="379" mass="41237">MGIDAAALLAGPRGCRVCMNVAVPWPTGAASRPDPLLNAIFLAAHEREGGTLVVFSAADGPTGAGSDRPPGPPAAPALDEIARMFAARPAPAPDARGLLGALGRSVGAARYWQEPDGADQLAAEPELADLLRAGADAVSRADGAQWWATNLHIGDQWTVEFDDQPRDARPAREDPPGRDTPAAELLARWREAFDREEEARRGDDGRGMPPERCGGSWWSIPPHGLPRTTRGLADAGAVGLHLVEDGLGWRYARLTRATVRTGARVFEIDGAERWAELCARFPLDASASRRGDWLRATGRDGRWLIPDWPRVAEEYDGVHLTVLGYLSTAGRAVPVADDWATVLAGWDPDATYWLTEDAVRPTDEWSDWWADDGREWRRR</sequence>
<reference evidence="3" key="1">
    <citation type="submission" date="2019-09" db="EMBL/GenBank/DDBJ databases">
        <title>Antimicrobial potential of Antarctic Bacteria.</title>
        <authorList>
            <person name="Benaud N."/>
            <person name="Edwards R.J."/>
            <person name="Ferrari B.C."/>
        </authorList>
    </citation>
    <scope>NUCLEOTIDE SEQUENCE [LARGE SCALE GENOMIC DNA]</scope>
    <source>
        <strain evidence="3">INR9</strain>
    </source>
</reference>
<feature type="compositionally biased region" description="Basic and acidic residues" evidence="1">
    <location>
        <begin position="195"/>
        <end position="206"/>
    </location>
</feature>
<dbReference type="KEGG" id="lse:F1C12_07055"/>
<protein>
    <submittedName>
        <fullName evidence="2">Uncharacterized protein</fullName>
    </submittedName>
</protein>
<name>A0A7G6Y8U5_9MICO</name>
<dbReference type="Proteomes" id="UP000515511">
    <property type="component" value="Chromosome"/>
</dbReference>
<dbReference type="EMBL" id="CP043641">
    <property type="protein sequence ID" value="QNE34910.1"/>
    <property type="molecule type" value="Genomic_DNA"/>
</dbReference>
<feature type="region of interest" description="Disordered" evidence="1">
    <location>
        <begin position="195"/>
        <end position="220"/>
    </location>
</feature>
<evidence type="ECO:0000313" key="2">
    <source>
        <dbReference type="EMBL" id="QNE34910.1"/>
    </source>
</evidence>
<proteinExistence type="predicted"/>
<evidence type="ECO:0000313" key="3">
    <source>
        <dbReference type="Proteomes" id="UP000515511"/>
    </source>
</evidence>
<accession>A0A7G6Y8U5</accession>
<dbReference type="AlphaFoldDB" id="A0A7G6Y8U5"/>
<dbReference type="RefSeq" id="WP_185278081.1">
    <property type="nucleotide sequence ID" value="NZ_CP043641.1"/>
</dbReference>
<gene>
    <name evidence="2" type="ORF">F1C12_07055</name>
</gene>
<organism evidence="2 3">
    <name type="scientific">Leifsonia shinshuensis</name>
    <dbReference type="NCBI Taxonomy" id="150026"/>
    <lineage>
        <taxon>Bacteria</taxon>
        <taxon>Bacillati</taxon>
        <taxon>Actinomycetota</taxon>
        <taxon>Actinomycetes</taxon>
        <taxon>Micrococcales</taxon>
        <taxon>Microbacteriaceae</taxon>
        <taxon>Leifsonia</taxon>
    </lineage>
</organism>